<feature type="region of interest" description="Disordered" evidence="1">
    <location>
        <begin position="1"/>
        <end position="39"/>
    </location>
</feature>
<reference evidence="3" key="1">
    <citation type="journal article" date="2019" name="Int. J. Syst. Evol. Microbiol.">
        <title>The Global Catalogue of Microorganisms (GCM) 10K type strain sequencing project: providing services to taxonomists for standard genome sequencing and annotation.</title>
        <authorList>
            <consortium name="The Broad Institute Genomics Platform"/>
            <consortium name="The Broad Institute Genome Sequencing Center for Infectious Disease"/>
            <person name="Wu L."/>
            <person name="Ma J."/>
        </authorList>
    </citation>
    <scope>NUCLEOTIDE SEQUENCE [LARGE SCALE GENOMIC DNA]</scope>
    <source>
        <strain evidence="3">CGMCC 4.7177</strain>
    </source>
</reference>
<gene>
    <name evidence="2" type="ORF">ACFPIH_19780</name>
</gene>
<comment type="caution">
    <text evidence="2">The sequence shown here is derived from an EMBL/GenBank/DDBJ whole genome shotgun (WGS) entry which is preliminary data.</text>
</comment>
<proteinExistence type="predicted"/>
<evidence type="ECO:0000313" key="2">
    <source>
        <dbReference type="EMBL" id="MFC4501742.1"/>
    </source>
</evidence>
<sequence>MESRMTTPIDPAQPVTPPSTEGNPPSTAPITPPSTSDVEALQAEVEKWKNLSRTNERRWNDSSAELQQLQANQEAAVEAARTEGRTSVLGEVSTELVTAELQLQAVKAGAELPDLSFLDLSRFKGDNERPNSDTVKAFVESLPQTSAGSGFPHIAGAGHNRGGNGTFSSLNPNELADYISGDSFL</sequence>
<keyword evidence="3" id="KW-1185">Reference proteome</keyword>
<protein>
    <submittedName>
        <fullName evidence="2">Uncharacterized protein</fullName>
    </submittedName>
</protein>
<evidence type="ECO:0000256" key="1">
    <source>
        <dbReference type="SAM" id="MobiDB-lite"/>
    </source>
</evidence>
<dbReference type="Proteomes" id="UP001595839">
    <property type="component" value="Unassembled WGS sequence"/>
</dbReference>
<dbReference type="RefSeq" id="WP_381173767.1">
    <property type="nucleotide sequence ID" value="NZ_JBHSFK010000012.1"/>
</dbReference>
<name>A0ABV9APF5_9ACTN</name>
<dbReference type="EMBL" id="JBHSFK010000012">
    <property type="protein sequence ID" value="MFC4501742.1"/>
    <property type="molecule type" value="Genomic_DNA"/>
</dbReference>
<evidence type="ECO:0000313" key="3">
    <source>
        <dbReference type="Proteomes" id="UP001595839"/>
    </source>
</evidence>
<organism evidence="2 3">
    <name type="scientific">Streptomyces vulcanius</name>
    <dbReference type="NCBI Taxonomy" id="1441876"/>
    <lineage>
        <taxon>Bacteria</taxon>
        <taxon>Bacillati</taxon>
        <taxon>Actinomycetota</taxon>
        <taxon>Actinomycetes</taxon>
        <taxon>Kitasatosporales</taxon>
        <taxon>Streptomycetaceae</taxon>
        <taxon>Streptomyces</taxon>
    </lineage>
</organism>
<accession>A0ABV9APF5</accession>